<keyword evidence="5" id="KW-1185">Reference proteome</keyword>
<dbReference type="PANTHER" id="PTHR10972">
    <property type="entry name" value="OXYSTEROL-BINDING PROTEIN-RELATED"/>
    <property type="match status" value="1"/>
</dbReference>
<feature type="region of interest" description="Disordered" evidence="3">
    <location>
        <begin position="427"/>
        <end position="453"/>
    </location>
</feature>
<evidence type="ECO:0000256" key="1">
    <source>
        <dbReference type="ARBA" id="ARBA00008842"/>
    </source>
</evidence>
<evidence type="ECO:0000313" key="5">
    <source>
        <dbReference type="Proteomes" id="UP001408789"/>
    </source>
</evidence>
<sequence>MTSVCKKVQTKLEGWYQNLRSNIQGLYLNKKITSKRYRRSLYNVEITDSPPPPSFSSLKFQVVVNQNHEPEEEEELTAVLTSPLSLDSDSGNDYGTPNLLQRIFSLLKNVRPGSDLTRFSLPAIFNIPKSQLQCYGESVYCVNNDILSQCANGATPLERFTSVVAWSISTVRPLMFGVAPYNPILGETHHVSRGNLNVLLEQVSHHPPVSALHATNEKDNIEVIMCQYAIPKLHGTCIETRVLGKRQLKLLDKGESYVMNSPNLVIKFLPVPDVEWLGNVTIKCQETGLEAHLCYKGNSFLGRKGNYRAVRGKIISSLNMKTVSEINGHWDRTVAVKDISNGKTTVIYKAKDVISALKTPVVKDTKGLMACESAVIWAKVNEAILNKKWDKANDSKIAIEEKEREMARNRKLKGETWVPKHFVLTGSKETGDSDWEVKPRNLKLPPAPIDVPL</sequence>
<reference evidence="4 5" key="1">
    <citation type="submission" date="2024-04" db="EMBL/GenBank/DDBJ databases">
        <title>The reference genome of an endangered Asteraceae, Deinandra increscens subsp. villosa, native to the Central Coast of California.</title>
        <authorList>
            <person name="Guilliams M."/>
            <person name="Hasenstab-Lehman K."/>
            <person name="Meyer R."/>
            <person name="Mcevoy S."/>
        </authorList>
    </citation>
    <scope>NUCLEOTIDE SEQUENCE [LARGE SCALE GENOMIC DNA]</scope>
    <source>
        <tissue evidence="4">Leaf</tissue>
    </source>
</reference>
<name>A0AAP0DTV1_9ASTR</name>
<dbReference type="GO" id="GO:0032934">
    <property type="term" value="F:sterol binding"/>
    <property type="evidence" value="ECO:0007669"/>
    <property type="project" value="TreeGrafter"/>
</dbReference>
<evidence type="ECO:0000313" key="4">
    <source>
        <dbReference type="EMBL" id="KAK9078907.1"/>
    </source>
</evidence>
<evidence type="ECO:0000256" key="3">
    <source>
        <dbReference type="SAM" id="MobiDB-lite"/>
    </source>
</evidence>
<dbReference type="FunFam" id="2.40.160.120:FF:000011">
    <property type="entry name" value="Oxysterol-binding protein-related protein 4C"/>
    <property type="match status" value="1"/>
</dbReference>
<dbReference type="PANTHER" id="PTHR10972:SF102">
    <property type="entry name" value="OXYSTEROL-BINDING PROTEIN"/>
    <property type="match status" value="1"/>
</dbReference>
<dbReference type="Gene3D" id="3.30.70.3490">
    <property type="match status" value="1"/>
</dbReference>
<organism evidence="4 5">
    <name type="scientific">Deinandra increscens subsp. villosa</name>
    <dbReference type="NCBI Taxonomy" id="3103831"/>
    <lineage>
        <taxon>Eukaryota</taxon>
        <taxon>Viridiplantae</taxon>
        <taxon>Streptophyta</taxon>
        <taxon>Embryophyta</taxon>
        <taxon>Tracheophyta</taxon>
        <taxon>Spermatophyta</taxon>
        <taxon>Magnoliopsida</taxon>
        <taxon>eudicotyledons</taxon>
        <taxon>Gunneridae</taxon>
        <taxon>Pentapetalae</taxon>
        <taxon>asterids</taxon>
        <taxon>campanulids</taxon>
        <taxon>Asterales</taxon>
        <taxon>Asteraceae</taxon>
        <taxon>Asteroideae</taxon>
        <taxon>Heliantheae alliance</taxon>
        <taxon>Madieae</taxon>
        <taxon>Madiinae</taxon>
        <taxon>Deinandra</taxon>
    </lineage>
</organism>
<evidence type="ECO:0008006" key="6">
    <source>
        <dbReference type="Google" id="ProtNLM"/>
    </source>
</evidence>
<dbReference type="EMBL" id="JBCNJP010000006">
    <property type="protein sequence ID" value="KAK9078907.1"/>
    <property type="molecule type" value="Genomic_DNA"/>
</dbReference>
<dbReference type="InterPro" id="IPR018494">
    <property type="entry name" value="Oxysterol-bd_CS"/>
</dbReference>
<dbReference type="SUPFAM" id="SSF144000">
    <property type="entry name" value="Oxysterol-binding protein-like"/>
    <property type="match status" value="1"/>
</dbReference>
<protein>
    <recommendedName>
        <fullName evidence="6">Oxysterol-binding protein</fullName>
    </recommendedName>
</protein>
<feature type="compositionally biased region" description="Basic and acidic residues" evidence="3">
    <location>
        <begin position="429"/>
        <end position="439"/>
    </location>
</feature>
<accession>A0AAP0DTV1</accession>
<comment type="caution">
    <text evidence="4">The sequence shown here is derived from an EMBL/GenBank/DDBJ whole genome shotgun (WGS) entry which is preliminary data.</text>
</comment>
<proteinExistence type="inferred from homology"/>
<dbReference type="InterPro" id="IPR000648">
    <property type="entry name" value="Oxysterol-bd"/>
</dbReference>
<dbReference type="GO" id="GO:0016020">
    <property type="term" value="C:membrane"/>
    <property type="evidence" value="ECO:0007669"/>
    <property type="project" value="TreeGrafter"/>
</dbReference>
<dbReference type="PROSITE" id="PS01013">
    <property type="entry name" value="OSBP"/>
    <property type="match status" value="1"/>
</dbReference>
<dbReference type="Pfam" id="PF01237">
    <property type="entry name" value="Oxysterol_BP"/>
    <property type="match status" value="1"/>
</dbReference>
<dbReference type="Gene3D" id="2.40.160.120">
    <property type="match status" value="1"/>
</dbReference>
<evidence type="ECO:0000256" key="2">
    <source>
        <dbReference type="RuleBase" id="RU003844"/>
    </source>
</evidence>
<dbReference type="InterPro" id="IPR037239">
    <property type="entry name" value="OSBP_sf"/>
</dbReference>
<comment type="similarity">
    <text evidence="1 2">Belongs to the OSBP family.</text>
</comment>
<dbReference type="Proteomes" id="UP001408789">
    <property type="component" value="Unassembled WGS sequence"/>
</dbReference>
<dbReference type="AlphaFoldDB" id="A0AAP0DTV1"/>
<dbReference type="GO" id="GO:0005829">
    <property type="term" value="C:cytosol"/>
    <property type="evidence" value="ECO:0007669"/>
    <property type="project" value="TreeGrafter"/>
</dbReference>
<gene>
    <name evidence="4" type="ORF">SSX86_002966</name>
</gene>